<dbReference type="Pfam" id="PF01753">
    <property type="entry name" value="zf-MYND"/>
    <property type="match status" value="1"/>
</dbReference>
<evidence type="ECO:0000256" key="6">
    <source>
        <dbReference type="SAM" id="MobiDB-lite"/>
    </source>
</evidence>
<feature type="region of interest" description="Disordered" evidence="6">
    <location>
        <begin position="188"/>
        <end position="225"/>
    </location>
</feature>
<protein>
    <recommendedName>
        <fullName evidence="7">MYND-type domain-containing protein</fullName>
    </recommendedName>
</protein>
<dbReference type="EMBL" id="BGZK01000010">
    <property type="protein sequence ID" value="GBP03433.1"/>
    <property type="molecule type" value="Genomic_DNA"/>
</dbReference>
<gene>
    <name evidence="8" type="ORF">EVAR_101798_1</name>
</gene>
<evidence type="ECO:0000313" key="8">
    <source>
        <dbReference type="EMBL" id="GBP03433.1"/>
    </source>
</evidence>
<dbReference type="Pfam" id="PF20179">
    <property type="entry name" value="MSS51_C"/>
    <property type="match status" value="1"/>
</dbReference>
<dbReference type="GO" id="GO:0008270">
    <property type="term" value="F:zinc ion binding"/>
    <property type="evidence" value="ECO:0007669"/>
    <property type="project" value="UniProtKB-KW"/>
</dbReference>
<dbReference type="SUPFAM" id="SSF144232">
    <property type="entry name" value="HIT/MYND zinc finger-like"/>
    <property type="match status" value="1"/>
</dbReference>
<dbReference type="PROSITE" id="PS50865">
    <property type="entry name" value="ZF_MYND_2"/>
    <property type="match status" value="1"/>
</dbReference>
<keyword evidence="1" id="KW-0479">Metal-binding</keyword>
<dbReference type="PANTHER" id="PTHR28069:SF2">
    <property type="entry name" value="GH20023P"/>
    <property type="match status" value="1"/>
</dbReference>
<evidence type="ECO:0000256" key="3">
    <source>
        <dbReference type="ARBA" id="ARBA00022833"/>
    </source>
</evidence>
<evidence type="ECO:0000259" key="7">
    <source>
        <dbReference type="PROSITE" id="PS50865"/>
    </source>
</evidence>
<feature type="region of interest" description="Disordered" evidence="6">
    <location>
        <begin position="568"/>
        <end position="641"/>
    </location>
</feature>
<keyword evidence="3" id="KW-0862">Zinc</keyword>
<dbReference type="Gene3D" id="6.10.140.2220">
    <property type="match status" value="1"/>
</dbReference>
<feature type="compositionally biased region" description="Polar residues" evidence="6">
    <location>
        <begin position="568"/>
        <end position="577"/>
    </location>
</feature>
<feature type="coiled-coil region" evidence="5">
    <location>
        <begin position="441"/>
        <end position="468"/>
    </location>
</feature>
<feature type="compositionally biased region" description="Basic residues" evidence="6">
    <location>
        <begin position="597"/>
        <end position="609"/>
    </location>
</feature>
<dbReference type="PANTHER" id="PTHR28069">
    <property type="entry name" value="GH20023P"/>
    <property type="match status" value="1"/>
</dbReference>
<proteinExistence type="predicted"/>
<dbReference type="PROSITE" id="PS01360">
    <property type="entry name" value="ZF_MYND_1"/>
    <property type="match status" value="1"/>
</dbReference>
<dbReference type="STRING" id="151549.A0A4C1SMK2"/>
<dbReference type="InterPro" id="IPR002893">
    <property type="entry name" value="Znf_MYND"/>
</dbReference>
<dbReference type="InterPro" id="IPR046824">
    <property type="entry name" value="Mss51-like_C"/>
</dbReference>
<comment type="caution">
    <text evidence="8">The sequence shown here is derived from an EMBL/GenBank/DDBJ whole genome shotgun (WGS) entry which is preliminary data.</text>
</comment>
<evidence type="ECO:0000256" key="1">
    <source>
        <dbReference type="ARBA" id="ARBA00022723"/>
    </source>
</evidence>
<dbReference type="Proteomes" id="UP000299102">
    <property type="component" value="Unassembled WGS sequence"/>
</dbReference>
<evidence type="ECO:0000256" key="2">
    <source>
        <dbReference type="ARBA" id="ARBA00022771"/>
    </source>
</evidence>
<feature type="compositionally biased region" description="Polar residues" evidence="6">
    <location>
        <begin position="17"/>
        <end position="36"/>
    </location>
</feature>
<feature type="region of interest" description="Disordered" evidence="6">
    <location>
        <begin position="1"/>
        <end position="36"/>
    </location>
</feature>
<organism evidence="8 9">
    <name type="scientific">Eumeta variegata</name>
    <name type="common">Bagworm moth</name>
    <name type="synonym">Eumeta japonica</name>
    <dbReference type="NCBI Taxonomy" id="151549"/>
    <lineage>
        <taxon>Eukaryota</taxon>
        <taxon>Metazoa</taxon>
        <taxon>Ecdysozoa</taxon>
        <taxon>Arthropoda</taxon>
        <taxon>Hexapoda</taxon>
        <taxon>Insecta</taxon>
        <taxon>Pterygota</taxon>
        <taxon>Neoptera</taxon>
        <taxon>Endopterygota</taxon>
        <taxon>Lepidoptera</taxon>
        <taxon>Glossata</taxon>
        <taxon>Ditrysia</taxon>
        <taxon>Tineoidea</taxon>
        <taxon>Psychidae</taxon>
        <taxon>Oiketicinae</taxon>
        <taxon>Eumeta</taxon>
    </lineage>
</organism>
<evidence type="ECO:0000256" key="4">
    <source>
        <dbReference type="PROSITE-ProRule" id="PRU00134"/>
    </source>
</evidence>
<feature type="domain" description="MYND-type" evidence="7">
    <location>
        <begin position="892"/>
        <end position="931"/>
    </location>
</feature>
<dbReference type="OrthoDB" id="5282002at2759"/>
<feature type="compositionally biased region" description="Basic residues" evidence="6">
    <location>
        <begin position="198"/>
        <end position="208"/>
    </location>
</feature>
<keyword evidence="9" id="KW-1185">Reference proteome</keyword>
<feature type="region of interest" description="Disordered" evidence="6">
    <location>
        <begin position="57"/>
        <end position="83"/>
    </location>
</feature>
<feature type="compositionally biased region" description="Basic and acidic residues" evidence="6">
    <location>
        <begin position="814"/>
        <end position="837"/>
    </location>
</feature>
<sequence>MNRKHKNKNKANKTSNTSFQKQSPANESNVEQNVQEIVSEALGKTVVDDQETNLTDNIKVEIPKAPKRQRNNKKKEETENTEITILENKNQNKAQDNKTDGEETCLFTVIDKNEISLATPKEDETKIEQIIQPIFPVARKKKNKKCTQVSLLTEDDIKKSEDFDKLDPNMVDNTNKNYGLTSIDINQNQTCDKDNNQKKKKDKKNKKRIANERSNNFSEKKLSNDSETEIKLETSLVDDLIDDDITQKVNANINIVKNENDDIKLLQEQKLHKELSTASSDEVEWKVDKNKKKGKKDKKMYINVKQSQPTLVTCKKELMSTPISITNLEKSFEKMEPEIKEFSVVSKNEQEFVLNDVQILDLPEKKIDNTIICNQFDTNNNTVIRETAQCEKTPVQKVELKVPFLIPDTPLVRSNDQIMFTKIMPGVDSVGKKLTDTMNSKTEVNNDLQELKLSIEKSLAELTALEKEENITEPKPNLEEAISITSKTICNEIKNHEKITKVEIPVNLNKSLKCLTLEIDDENSIYQANDVINCIKQEKEKEKPISCESDKSKNDNLSTYEPHTSFLITEKNSTNCGEDNESVKESNQKNANESYFQKKRKEKKEKKRASALQGTNEKLQHEPKEKSKKKNKQNAGSCQNMQISEDHKAVSTDVTELCVKFNQFCDIDCQQKNIDSDASKSETEKQSISYDNLTEKCYEKKVVKEDAVATEMKEELVEYVYEKIEEFEDVLSPTLDDVNKSFEIIASEIIDGELSNNIEVTVNDSSTVKEGYPNNSELEKENSVSDKDYEKTDLVSHPKNLLGSPNLPASSSKTDYKKEKNKIPHEKQPKVKIKESFDTTEGQKPSKESLTAHKEKPISNYGTEMEPFNVADADEDYVYKYSFRKVFLPSDCHVCKKDLKEFRVPCSFCNLTFYCSPKHKDDDWKNHQGLCFAVSSVAHTKEFDFEGLKFIYSDARDIKGQNYRLLRMQAIVSCEKILQRKLLPCEQEALLYPRMCAEITCREWGQNNLKDCVGCGQIAYCKDKPEHLPKSHQRWCKSYHLYKKLVIYQQKTGKLDPKLPTRVVTDVDFRLPDKINELLATLYEEKIDIDDMHYAALTQMITAPLTTAYCYQLYHNHMNSTMANGVHKKPTFVVHLIGAELQFEADALNKWEIFFLHLRPDIKELNIVLIGPNLNPSNLPVGVLSKIKMCHYCRENKRRVKFSFYDKKHYHEFYNSDDFNLPDIICAFNPNIHRAFVCNQNDPWTSTLRVISKTRAPFCLTSYTPNELDKDLAKIKNCAQSELRVIKGPSLNPYSSIRPDRNFISDDEMPLIFKNYYYMILSGAL</sequence>
<feature type="region of interest" description="Disordered" evidence="6">
    <location>
        <begin position="766"/>
        <end position="852"/>
    </location>
</feature>
<reference evidence="8 9" key="1">
    <citation type="journal article" date="2019" name="Commun. Biol.">
        <title>The bagworm genome reveals a unique fibroin gene that provides high tensile strength.</title>
        <authorList>
            <person name="Kono N."/>
            <person name="Nakamura H."/>
            <person name="Ohtoshi R."/>
            <person name="Tomita M."/>
            <person name="Numata K."/>
            <person name="Arakawa K."/>
        </authorList>
    </citation>
    <scope>NUCLEOTIDE SEQUENCE [LARGE SCALE GENOMIC DNA]</scope>
</reference>
<feature type="compositionally biased region" description="Basic and acidic residues" evidence="6">
    <location>
        <begin position="777"/>
        <end position="796"/>
    </location>
</feature>
<name>A0A4C1SMK2_EUMVA</name>
<evidence type="ECO:0000256" key="5">
    <source>
        <dbReference type="SAM" id="Coils"/>
    </source>
</evidence>
<feature type="compositionally biased region" description="Polar residues" evidence="6">
    <location>
        <begin position="766"/>
        <end position="776"/>
    </location>
</feature>
<feature type="compositionally biased region" description="Basic residues" evidence="6">
    <location>
        <begin position="1"/>
        <end position="11"/>
    </location>
</feature>
<keyword evidence="5" id="KW-0175">Coiled coil</keyword>
<evidence type="ECO:0000313" key="9">
    <source>
        <dbReference type="Proteomes" id="UP000299102"/>
    </source>
</evidence>
<keyword evidence="2 4" id="KW-0863">Zinc-finger</keyword>
<accession>A0A4C1SMK2</accession>